<sequence>MMTAGKRIFALALAAVLSLTAGVALHAEPYGPVAAPVTLKPLAAASFDAGRKHVLSYFVGGGGACRLTVIVFDAPTLEEATPATATTRFIVPISSGSSANLDTAVAKTLRFACSDDAGALTVTSSERVAPRAAY</sequence>
<dbReference type="AlphaFoldDB" id="A0A2U1SN14"/>
<dbReference type="EMBL" id="VJMF01000065">
    <property type="protein sequence ID" value="TRL30773.1"/>
    <property type="molecule type" value="Genomic_DNA"/>
</dbReference>
<dbReference type="Proteomes" id="UP000316781">
    <property type="component" value="Unassembled WGS sequence"/>
</dbReference>
<reference evidence="2" key="2">
    <citation type="submission" date="2018-02" db="EMBL/GenBank/DDBJ databases">
        <authorList>
            <person name="Cohen D.B."/>
            <person name="Kent A.D."/>
        </authorList>
    </citation>
    <scope>NUCLEOTIDE SEQUENCE</scope>
    <source>
        <strain evidence="2">DSM 17706</strain>
    </source>
</reference>
<dbReference type="Proteomes" id="UP000245137">
    <property type="component" value="Unassembled WGS sequence"/>
</dbReference>
<evidence type="ECO:0000256" key="1">
    <source>
        <dbReference type="SAM" id="SignalP"/>
    </source>
</evidence>
<keyword evidence="1" id="KW-0732">Signal</keyword>
<proteinExistence type="predicted"/>
<organism evidence="2 4">
    <name type="scientific">Methylosinus sporium</name>
    <dbReference type="NCBI Taxonomy" id="428"/>
    <lineage>
        <taxon>Bacteria</taxon>
        <taxon>Pseudomonadati</taxon>
        <taxon>Pseudomonadota</taxon>
        <taxon>Alphaproteobacteria</taxon>
        <taxon>Hyphomicrobiales</taxon>
        <taxon>Methylocystaceae</taxon>
        <taxon>Methylosinus</taxon>
    </lineage>
</organism>
<feature type="chain" id="PRO_5036052181" evidence="1">
    <location>
        <begin position="27"/>
        <end position="134"/>
    </location>
</feature>
<gene>
    <name evidence="2" type="ORF">C5689_15440</name>
    <name evidence="3" type="ORF">FM996_15685</name>
</gene>
<evidence type="ECO:0000313" key="2">
    <source>
        <dbReference type="EMBL" id="PWB92999.1"/>
    </source>
</evidence>
<keyword evidence="4" id="KW-1185">Reference proteome</keyword>
<dbReference type="EMBL" id="PUIV01000031">
    <property type="protein sequence ID" value="PWB92999.1"/>
    <property type="molecule type" value="Genomic_DNA"/>
</dbReference>
<feature type="signal peptide" evidence="1">
    <location>
        <begin position="1"/>
        <end position="26"/>
    </location>
</feature>
<reference evidence="2 4" key="1">
    <citation type="journal article" date="2018" name="Appl. Microbiol. Biotechnol.">
        <title>Co-cultivation of the strictly anaerobic methanogen Methanosarcina barkeri with aerobic methanotrophs in an oxygen-limited membrane bioreactor.</title>
        <authorList>
            <person name="In 't Zandt M.H."/>
            <person name="van den Bosch T.J.M."/>
            <person name="Rijkers R."/>
            <person name="van Kessel M.A.H.J."/>
            <person name="Jetten M.S.M."/>
            <person name="Welte C.U."/>
        </authorList>
    </citation>
    <scope>NUCLEOTIDE SEQUENCE [LARGE SCALE GENOMIC DNA]</scope>
    <source>
        <strain evidence="2 4">DSM 17706</strain>
    </source>
</reference>
<dbReference type="RefSeq" id="WP_108918165.1">
    <property type="nucleotide sequence ID" value="NZ_BGJY01000007.1"/>
</dbReference>
<dbReference type="OrthoDB" id="8449336at2"/>
<reference evidence="3 5" key="3">
    <citation type="submission" date="2019-07" db="EMBL/GenBank/DDBJ databases">
        <title>Ln-dependent methylotrophs.</title>
        <authorList>
            <person name="Tani A."/>
        </authorList>
    </citation>
    <scope>NUCLEOTIDE SEQUENCE [LARGE SCALE GENOMIC DNA]</scope>
    <source>
        <strain evidence="3 5">SM89A</strain>
    </source>
</reference>
<accession>A0A2U1SN14</accession>
<evidence type="ECO:0000313" key="3">
    <source>
        <dbReference type="EMBL" id="TRL30773.1"/>
    </source>
</evidence>
<protein>
    <submittedName>
        <fullName evidence="2">Uncharacterized protein</fullName>
    </submittedName>
</protein>
<evidence type="ECO:0000313" key="4">
    <source>
        <dbReference type="Proteomes" id="UP000245137"/>
    </source>
</evidence>
<evidence type="ECO:0000313" key="5">
    <source>
        <dbReference type="Proteomes" id="UP000316781"/>
    </source>
</evidence>
<name>A0A2U1SN14_METSR</name>
<comment type="caution">
    <text evidence="2">The sequence shown here is derived from an EMBL/GenBank/DDBJ whole genome shotgun (WGS) entry which is preliminary data.</text>
</comment>